<evidence type="ECO:0000256" key="2">
    <source>
        <dbReference type="ARBA" id="ARBA00022651"/>
    </source>
</evidence>
<dbReference type="SUPFAM" id="SSF75005">
    <property type="entry name" value="Arabinanase/levansucrase/invertase"/>
    <property type="match status" value="1"/>
</dbReference>
<feature type="domain" description="Ricin B lectin" evidence="8">
    <location>
        <begin position="323"/>
        <end position="462"/>
    </location>
</feature>
<sequence>MNIKWLKRSASASFIFCIPLFACANNPIIKHIYTADPAAIVDNDTVYIYTGHDEASVTDTNYRMDDWHVFSSQDLVNWTDHGEVLSLEDFSWASADAWAGEVVKRGDKYYWYVPVNNDNDGWFGIGVAVSDSPTGPFVDAIGEALVTDSMTPNETLDIDPTVFVGDDGQAYMYWGNATNNGIIKVVKLKDNMIELDGEISSIGTDQVPNFTEAPYVHERDGIYYLSYAAGWPERIEYSTANNPMGPFIHQGVILDAEDVSSPTSHQSIIEYQNNWYLVYHNADLPDGGEYRRSVAMDRLYYDQSGAIEKVTPTTEGVGTAGIEGEFVLQNRLSEHCLQPLYGATTNGTQLVQTECDAQVTQRWNVRHQLNDRYTLTHQASDKVADVSGASINNGARAILWPENGGINQQWQLSAQTGDQSVYKVANVNSQLLLETVNASLENNAEVGQWEDLDGLQQQWRFLRPKATQIEPIDFSGYKLSYRANGVWMEASPDPVDSSQFRIVSGLADGSGISFASISHPGYYLRHRGFVLYMEYSDGSDLFAQDATFYRRAGLADSRAVSYESYNYPSYYLRHQFYQLRVDPQTELDVRDATFNEIE</sequence>
<evidence type="ECO:0000259" key="8">
    <source>
        <dbReference type="SMART" id="SM00458"/>
    </source>
</evidence>
<dbReference type="SMART" id="SM00458">
    <property type="entry name" value="RICIN"/>
    <property type="match status" value="1"/>
</dbReference>
<dbReference type="CDD" id="cd18618">
    <property type="entry name" value="GH43_Xsa43E-like"/>
    <property type="match status" value="1"/>
</dbReference>
<dbReference type="EMBL" id="JBHMEP010000004">
    <property type="protein sequence ID" value="MFB9136127.1"/>
    <property type="molecule type" value="Genomic_DNA"/>
</dbReference>
<dbReference type="PANTHER" id="PTHR43772">
    <property type="entry name" value="ENDO-1,4-BETA-XYLANASE"/>
    <property type="match status" value="1"/>
</dbReference>
<dbReference type="Proteomes" id="UP001589645">
    <property type="component" value="Unassembled WGS sequence"/>
</dbReference>
<evidence type="ECO:0000256" key="7">
    <source>
        <dbReference type="SAM" id="SignalP"/>
    </source>
</evidence>
<dbReference type="Gene3D" id="2.80.10.50">
    <property type="match status" value="3"/>
</dbReference>
<accession>A0ABV5HQA7</accession>
<dbReference type="Pfam" id="PF14200">
    <property type="entry name" value="RicinB_lectin_2"/>
    <property type="match status" value="2"/>
</dbReference>
<keyword evidence="3 6" id="KW-0378">Hydrolase</keyword>
<protein>
    <submittedName>
        <fullName evidence="9">Family 43 glycosylhydrolase</fullName>
    </submittedName>
</protein>
<dbReference type="InterPro" id="IPR007934">
    <property type="entry name" value="AbfB_ABD"/>
</dbReference>
<proteinExistence type="inferred from homology"/>
<keyword evidence="5 6" id="KW-0326">Glycosidase</keyword>
<evidence type="ECO:0000256" key="1">
    <source>
        <dbReference type="ARBA" id="ARBA00009865"/>
    </source>
</evidence>
<dbReference type="SUPFAM" id="SSF110221">
    <property type="entry name" value="AbfB domain"/>
    <property type="match status" value="1"/>
</dbReference>
<dbReference type="Gene3D" id="2.115.10.20">
    <property type="entry name" value="Glycosyl hydrolase domain, family 43"/>
    <property type="match status" value="1"/>
</dbReference>
<evidence type="ECO:0000256" key="3">
    <source>
        <dbReference type="ARBA" id="ARBA00022801"/>
    </source>
</evidence>
<keyword evidence="2" id="KW-0624">Polysaccharide degradation</keyword>
<dbReference type="Pfam" id="PF04616">
    <property type="entry name" value="Glyco_hydro_43"/>
    <property type="match status" value="1"/>
</dbReference>
<feature type="chain" id="PRO_5045336453" evidence="7">
    <location>
        <begin position="25"/>
        <end position="598"/>
    </location>
</feature>
<reference evidence="9 10" key="1">
    <citation type="submission" date="2024-09" db="EMBL/GenBank/DDBJ databases">
        <authorList>
            <person name="Sun Q."/>
            <person name="Mori K."/>
        </authorList>
    </citation>
    <scope>NUCLEOTIDE SEQUENCE [LARGE SCALE GENOMIC DNA]</scope>
    <source>
        <strain evidence="9 10">CECT 8064</strain>
    </source>
</reference>
<dbReference type="InterPro" id="IPR035992">
    <property type="entry name" value="Ricin_B-like_lectins"/>
</dbReference>
<dbReference type="InterPro" id="IPR052176">
    <property type="entry name" value="Glycosyl_Hydrlase_43_Enz"/>
</dbReference>
<dbReference type="SUPFAM" id="SSF50370">
    <property type="entry name" value="Ricin B-like lectins"/>
    <property type="match status" value="1"/>
</dbReference>
<keyword evidence="10" id="KW-1185">Reference proteome</keyword>
<evidence type="ECO:0000313" key="10">
    <source>
        <dbReference type="Proteomes" id="UP001589645"/>
    </source>
</evidence>
<dbReference type="PROSITE" id="PS50231">
    <property type="entry name" value="RICIN_B_LECTIN"/>
    <property type="match status" value="1"/>
</dbReference>
<dbReference type="CDD" id="cd23399">
    <property type="entry name" value="beta-trefoil_ABD_ABFB"/>
    <property type="match status" value="1"/>
</dbReference>
<dbReference type="RefSeq" id="WP_390194068.1">
    <property type="nucleotide sequence ID" value="NZ_JBHMEP010000004.1"/>
</dbReference>
<dbReference type="InterPro" id="IPR023296">
    <property type="entry name" value="Glyco_hydro_beta-prop_sf"/>
</dbReference>
<dbReference type="PANTHER" id="PTHR43772:SF2">
    <property type="entry name" value="PUTATIVE (AFU_ORTHOLOGUE AFUA_2G04480)-RELATED"/>
    <property type="match status" value="1"/>
</dbReference>
<dbReference type="InterPro" id="IPR006710">
    <property type="entry name" value="Glyco_hydro_43"/>
</dbReference>
<keyword evidence="7" id="KW-0732">Signal</keyword>
<dbReference type="InterPro" id="IPR000772">
    <property type="entry name" value="Ricin_B_lectin"/>
</dbReference>
<evidence type="ECO:0000313" key="9">
    <source>
        <dbReference type="EMBL" id="MFB9136127.1"/>
    </source>
</evidence>
<organism evidence="9 10">
    <name type="scientific">Vibrio olivae</name>
    <dbReference type="NCBI Taxonomy" id="1243002"/>
    <lineage>
        <taxon>Bacteria</taxon>
        <taxon>Pseudomonadati</taxon>
        <taxon>Pseudomonadota</taxon>
        <taxon>Gammaproteobacteria</taxon>
        <taxon>Vibrionales</taxon>
        <taxon>Vibrionaceae</taxon>
        <taxon>Vibrio</taxon>
    </lineage>
</organism>
<dbReference type="InterPro" id="IPR036195">
    <property type="entry name" value="AbfB_ABD_sf"/>
</dbReference>
<evidence type="ECO:0000256" key="5">
    <source>
        <dbReference type="ARBA" id="ARBA00023295"/>
    </source>
</evidence>
<feature type="signal peptide" evidence="7">
    <location>
        <begin position="1"/>
        <end position="24"/>
    </location>
</feature>
<dbReference type="CDD" id="cd00161">
    <property type="entry name" value="beta-trefoil_Ricin-like"/>
    <property type="match status" value="1"/>
</dbReference>
<evidence type="ECO:0000256" key="4">
    <source>
        <dbReference type="ARBA" id="ARBA00023277"/>
    </source>
</evidence>
<comment type="caution">
    <text evidence="9">The sequence shown here is derived from an EMBL/GenBank/DDBJ whole genome shotgun (WGS) entry which is preliminary data.</text>
</comment>
<keyword evidence="4" id="KW-0119">Carbohydrate metabolism</keyword>
<dbReference type="Pfam" id="PF05270">
    <property type="entry name" value="AbfB"/>
    <property type="match status" value="1"/>
</dbReference>
<evidence type="ECO:0000256" key="6">
    <source>
        <dbReference type="RuleBase" id="RU361187"/>
    </source>
</evidence>
<gene>
    <name evidence="9" type="ORF">ACFFUV_14235</name>
</gene>
<comment type="similarity">
    <text evidence="1 6">Belongs to the glycosyl hydrolase 43 family.</text>
</comment>
<name>A0ABV5HQA7_9VIBR</name>
<keyword evidence="2" id="KW-0858">Xylan degradation</keyword>